<dbReference type="GeneID" id="99773278"/>
<evidence type="ECO:0000256" key="1">
    <source>
        <dbReference type="ARBA" id="ARBA00004141"/>
    </source>
</evidence>
<dbReference type="Proteomes" id="UP000594979">
    <property type="component" value="Chromosome"/>
</dbReference>
<dbReference type="PANTHER" id="PTHR11662">
    <property type="entry name" value="SOLUTE CARRIER FAMILY 17"/>
    <property type="match status" value="1"/>
</dbReference>
<evidence type="ECO:0000256" key="2">
    <source>
        <dbReference type="ARBA" id="ARBA00022692"/>
    </source>
</evidence>
<proteinExistence type="predicted"/>
<protein>
    <submittedName>
        <fullName evidence="6">MFS transporter</fullName>
    </submittedName>
</protein>
<dbReference type="Gene3D" id="1.20.1250.20">
    <property type="entry name" value="MFS general substrate transporter like domains"/>
    <property type="match status" value="1"/>
</dbReference>
<dbReference type="Pfam" id="PF07690">
    <property type="entry name" value="MFS_1"/>
    <property type="match status" value="1"/>
</dbReference>
<keyword evidence="2 5" id="KW-0812">Transmembrane</keyword>
<dbReference type="AlphaFoldDB" id="A0A7T2TKT8"/>
<dbReference type="SUPFAM" id="SSF103473">
    <property type="entry name" value="MFS general substrate transporter"/>
    <property type="match status" value="1"/>
</dbReference>
<evidence type="ECO:0000313" key="6">
    <source>
        <dbReference type="EMBL" id="QPS35598.1"/>
    </source>
</evidence>
<dbReference type="InterPro" id="IPR050382">
    <property type="entry name" value="MFS_Na/Anion_cotransporter"/>
</dbReference>
<dbReference type="KEGG" id="bcau:I6G59_14710"/>
<dbReference type="GO" id="GO:0016020">
    <property type="term" value="C:membrane"/>
    <property type="evidence" value="ECO:0007669"/>
    <property type="project" value="UniProtKB-SubCell"/>
</dbReference>
<dbReference type="RefSeq" id="WP_197907875.1">
    <property type="nucleotide sequence ID" value="NZ_CP065629.1"/>
</dbReference>
<reference evidence="6 7" key="1">
    <citation type="submission" date="2020-12" db="EMBL/GenBank/DDBJ databases">
        <title>FDA dAtabase for Regulatory Grade micrObial Sequences (FDA-ARGOS): Supporting development and validation of Infectious Disease Dx tests.</title>
        <authorList>
            <person name="Sproer C."/>
            <person name="Gronow S."/>
            <person name="Severitt S."/>
            <person name="Schroder I."/>
            <person name="Tallon L."/>
            <person name="Sadzewicz L."/>
            <person name="Zhao X."/>
            <person name="Boylan J."/>
            <person name="Ott S."/>
            <person name="Bowen H."/>
            <person name="Vavikolanu K."/>
            <person name="Mehta A."/>
            <person name="Aluvathingal J."/>
            <person name="Nadendla S."/>
            <person name="Lowell S."/>
            <person name="Myers T."/>
            <person name="Yan Y."/>
            <person name="Sichtig H."/>
        </authorList>
    </citation>
    <scope>NUCLEOTIDE SEQUENCE [LARGE SCALE GENOMIC DNA]</scope>
    <source>
        <strain evidence="6 7">FDAARGOS_902</strain>
    </source>
</reference>
<feature type="transmembrane region" description="Helical" evidence="5">
    <location>
        <begin position="74"/>
        <end position="91"/>
    </location>
</feature>
<accession>A0A7T2TKT8</accession>
<dbReference type="InterPro" id="IPR011701">
    <property type="entry name" value="MFS"/>
</dbReference>
<dbReference type="PANTHER" id="PTHR11662:SF333">
    <property type="entry name" value="D-GALACTONATE TRANSPORTER"/>
    <property type="match status" value="1"/>
</dbReference>
<feature type="transmembrane region" description="Helical" evidence="5">
    <location>
        <begin position="39"/>
        <end position="62"/>
    </location>
</feature>
<keyword evidence="3 5" id="KW-1133">Transmembrane helix</keyword>
<keyword evidence="4 5" id="KW-0472">Membrane</keyword>
<dbReference type="GO" id="GO:0022857">
    <property type="term" value="F:transmembrane transporter activity"/>
    <property type="evidence" value="ECO:0007669"/>
    <property type="project" value="InterPro"/>
</dbReference>
<comment type="subcellular location">
    <subcellularLocation>
        <location evidence="1">Membrane</location>
        <topology evidence="1">Multi-pass membrane protein</topology>
    </subcellularLocation>
</comment>
<feature type="transmembrane region" description="Helical" evidence="5">
    <location>
        <begin position="97"/>
        <end position="119"/>
    </location>
</feature>
<evidence type="ECO:0000313" key="7">
    <source>
        <dbReference type="Proteomes" id="UP000594979"/>
    </source>
</evidence>
<dbReference type="EMBL" id="CP065682">
    <property type="protein sequence ID" value="QPS35598.1"/>
    <property type="molecule type" value="Genomic_DNA"/>
</dbReference>
<evidence type="ECO:0000256" key="5">
    <source>
        <dbReference type="SAM" id="Phobius"/>
    </source>
</evidence>
<gene>
    <name evidence="6" type="ORF">I6G59_14710</name>
</gene>
<dbReference type="InterPro" id="IPR036259">
    <property type="entry name" value="MFS_trans_sf"/>
</dbReference>
<evidence type="ECO:0000256" key="3">
    <source>
        <dbReference type="ARBA" id="ARBA00022989"/>
    </source>
</evidence>
<sequence length="171" mass="19040">MGHLPSQFCLTSTLWSFHTWFPTYLVDCRGMDYIETGLMASLLLIAALVGELFSGWVSDLMVKKCLSLGTARKLPIIIGLAMTVFMLGANYTDSTALVIVFMSIAFFGNVFAAITWSLVSALAPKRLLGLTGGMFNFIGNHSLTALPDRHRLPRHRYRLRPRRSSARLRSP</sequence>
<evidence type="ECO:0000256" key="4">
    <source>
        <dbReference type="ARBA" id="ARBA00023136"/>
    </source>
</evidence>
<organism evidence="6 7">
    <name type="scientific">Brevibacterium casei</name>
    <dbReference type="NCBI Taxonomy" id="33889"/>
    <lineage>
        <taxon>Bacteria</taxon>
        <taxon>Bacillati</taxon>
        <taxon>Actinomycetota</taxon>
        <taxon>Actinomycetes</taxon>
        <taxon>Micrococcales</taxon>
        <taxon>Brevibacteriaceae</taxon>
        <taxon>Brevibacterium</taxon>
    </lineage>
</organism>
<name>A0A7T2TKT8_9MICO</name>